<keyword evidence="5" id="KW-0560">Oxidoreductase</keyword>
<dbReference type="STRING" id="1149755.A0A2J6S1J7"/>
<dbReference type="EMBL" id="KZ613941">
    <property type="protein sequence ID" value="PMD44607.1"/>
    <property type="molecule type" value="Genomic_DNA"/>
</dbReference>
<protein>
    <submittedName>
        <fullName evidence="8">TfdA family taurine dioxygenase</fullName>
    </submittedName>
</protein>
<dbReference type="Gene3D" id="3.60.130.10">
    <property type="entry name" value="Clavaminate synthase-like"/>
    <property type="match status" value="1"/>
</dbReference>
<dbReference type="GO" id="GO:0005737">
    <property type="term" value="C:cytoplasm"/>
    <property type="evidence" value="ECO:0007669"/>
    <property type="project" value="TreeGrafter"/>
</dbReference>
<evidence type="ECO:0000313" key="9">
    <source>
        <dbReference type="Proteomes" id="UP000235786"/>
    </source>
</evidence>
<feature type="domain" description="TauD/TfdA-like" evidence="7">
    <location>
        <begin position="99"/>
        <end position="365"/>
    </location>
</feature>
<evidence type="ECO:0000256" key="1">
    <source>
        <dbReference type="ARBA" id="ARBA00001954"/>
    </source>
</evidence>
<evidence type="ECO:0000256" key="2">
    <source>
        <dbReference type="ARBA" id="ARBA00005896"/>
    </source>
</evidence>
<comment type="similarity">
    <text evidence="2">Belongs to the TfdA dioxygenase family.</text>
</comment>
<dbReference type="InterPro" id="IPR003819">
    <property type="entry name" value="TauD/TfdA-like"/>
</dbReference>
<dbReference type="FunFam" id="3.60.130.10:FF:000007">
    <property type="entry name" value="Alpha-ketoglutarate-dependent taurine dioxygenase"/>
    <property type="match status" value="1"/>
</dbReference>
<proteinExistence type="inferred from homology"/>
<gene>
    <name evidence="8" type="ORF">L207DRAFT_630916</name>
</gene>
<keyword evidence="9" id="KW-1185">Reference proteome</keyword>
<dbReference type="InterPro" id="IPR042098">
    <property type="entry name" value="TauD-like_sf"/>
</dbReference>
<dbReference type="AlphaFoldDB" id="A0A2J6S1J7"/>
<keyword evidence="4 8" id="KW-0223">Dioxygenase</keyword>
<dbReference type="GO" id="GO:0046872">
    <property type="term" value="F:metal ion binding"/>
    <property type="evidence" value="ECO:0007669"/>
    <property type="project" value="UniProtKB-KW"/>
</dbReference>
<keyword evidence="6" id="KW-0408">Iron</keyword>
<name>A0A2J6S1J7_HYAVF</name>
<reference evidence="8 9" key="1">
    <citation type="submission" date="2016-04" db="EMBL/GenBank/DDBJ databases">
        <title>A degradative enzymes factory behind the ericoid mycorrhizal symbiosis.</title>
        <authorList>
            <consortium name="DOE Joint Genome Institute"/>
            <person name="Martino E."/>
            <person name="Morin E."/>
            <person name="Grelet G."/>
            <person name="Kuo A."/>
            <person name="Kohler A."/>
            <person name="Daghino S."/>
            <person name="Barry K."/>
            <person name="Choi C."/>
            <person name="Cichocki N."/>
            <person name="Clum A."/>
            <person name="Copeland A."/>
            <person name="Hainaut M."/>
            <person name="Haridas S."/>
            <person name="Labutti K."/>
            <person name="Lindquist E."/>
            <person name="Lipzen A."/>
            <person name="Khouja H.-R."/>
            <person name="Murat C."/>
            <person name="Ohm R."/>
            <person name="Olson A."/>
            <person name="Spatafora J."/>
            <person name="Veneault-Fourrey C."/>
            <person name="Henrissat B."/>
            <person name="Grigoriev I."/>
            <person name="Martin F."/>
            <person name="Perotto S."/>
        </authorList>
    </citation>
    <scope>NUCLEOTIDE SEQUENCE [LARGE SCALE GENOMIC DNA]</scope>
    <source>
        <strain evidence="8 9">F</strain>
    </source>
</reference>
<dbReference type="PANTHER" id="PTHR30468:SF29">
    <property type="entry name" value="FAMILY TAURINE DIOXYGENASE, PUTATIVE-RELATED"/>
    <property type="match status" value="1"/>
</dbReference>
<evidence type="ECO:0000259" key="7">
    <source>
        <dbReference type="Pfam" id="PF02668"/>
    </source>
</evidence>
<dbReference type="InterPro" id="IPR051323">
    <property type="entry name" value="AtsK-like"/>
</dbReference>
<evidence type="ECO:0000256" key="5">
    <source>
        <dbReference type="ARBA" id="ARBA00023002"/>
    </source>
</evidence>
<evidence type="ECO:0000256" key="6">
    <source>
        <dbReference type="ARBA" id="ARBA00023004"/>
    </source>
</evidence>
<evidence type="ECO:0000256" key="3">
    <source>
        <dbReference type="ARBA" id="ARBA00022723"/>
    </source>
</evidence>
<evidence type="ECO:0000256" key="4">
    <source>
        <dbReference type="ARBA" id="ARBA00022964"/>
    </source>
</evidence>
<dbReference type="Pfam" id="PF02668">
    <property type="entry name" value="TauD"/>
    <property type="match status" value="1"/>
</dbReference>
<comment type="cofactor">
    <cofactor evidence="1">
        <name>Fe(2+)</name>
        <dbReference type="ChEBI" id="CHEBI:29033"/>
    </cofactor>
</comment>
<dbReference type="SUPFAM" id="SSF51197">
    <property type="entry name" value="Clavaminate synthase-like"/>
    <property type="match status" value="1"/>
</dbReference>
<dbReference type="OrthoDB" id="10257314at2759"/>
<dbReference type="GO" id="GO:0016706">
    <property type="term" value="F:2-oxoglutarate-dependent dioxygenase activity"/>
    <property type="evidence" value="ECO:0007669"/>
    <property type="project" value="TreeGrafter"/>
</dbReference>
<dbReference type="PANTHER" id="PTHR30468">
    <property type="entry name" value="ALPHA-KETOGLUTARATE-DEPENDENT SULFONATE DIOXYGENASE"/>
    <property type="match status" value="1"/>
</dbReference>
<dbReference type="Proteomes" id="UP000235786">
    <property type="component" value="Unassembled WGS sequence"/>
</dbReference>
<accession>A0A2J6S1J7</accession>
<organism evidence="8 9">
    <name type="scientific">Hyaloscypha variabilis (strain UAMH 11265 / GT02V1 / F)</name>
    <name type="common">Meliniomyces variabilis</name>
    <dbReference type="NCBI Taxonomy" id="1149755"/>
    <lineage>
        <taxon>Eukaryota</taxon>
        <taxon>Fungi</taxon>
        <taxon>Dikarya</taxon>
        <taxon>Ascomycota</taxon>
        <taxon>Pezizomycotina</taxon>
        <taxon>Leotiomycetes</taxon>
        <taxon>Helotiales</taxon>
        <taxon>Hyaloscyphaceae</taxon>
        <taxon>Hyaloscypha</taxon>
        <taxon>Hyaloscypha variabilis</taxon>
    </lineage>
</organism>
<keyword evidence="3" id="KW-0479">Metal-binding</keyword>
<evidence type="ECO:0000313" key="8">
    <source>
        <dbReference type="EMBL" id="PMD44607.1"/>
    </source>
</evidence>
<sequence length="387" mass="43345">MAVTKEDITVPGVNGANEGKLLKEVPDDEVNLPRKPLNLPHPEYSTPRGVSPLISVPQAGLQYPNYTPFKLPELVEHQFTDRAIGSDPKKAALFGAATEVKHLTPAIGTELVGIQLKSLNDVQKNELSRLVAERGVVFLRDQDLDVHEQIAFGAYFGELHIHQMAGIIPDLPWVHPIHKDETAVNGRSHQIWHSDVSYEIQPPGLTLLRMDTLPNAGPDGYETGGDTIWASGYHIYQSLSPTLRGILETLQAKHSGLEQAEKALKGNGCLRRDPIETVHPVVRTHPVTGLKTLFVNENFTKEIVGLEKRFSDTILDLLNRTIAESYEYQVRWKWTKNAVAIWDNRATFHTGIFDYYPHLRHGLRVASQAERPYFDPSSKLQCEATRV</sequence>